<dbReference type="Gene3D" id="3.40.50.1010">
    <property type="entry name" value="5'-nuclease"/>
    <property type="match status" value="1"/>
</dbReference>
<evidence type="ECO:0000256" key="6">
    <source>
        <dbReference type="ARBA" id="ARBA00022801"/>
    </source>
</evidence>
<dbReference type="PROSITE" id="PS00841">
    <property type="entry name" value="XPG_1"/>
    <property type="match status" value="1"/>
</dbReference>
<dbReference type="Pfam" id="PF00752">
    <property type="entry name" value="XPG_N"/>
    <property type="match status" value="1"/>
</dbReference>
<dbReference type="InterPro" id="IPR019974">
    <property type="entry name" value="XPG_CS"/>
</dbReference>
<evidence type="ECO:0000313" key="11">
    <source>
        <dbReference type="EMBL" id="KAK4336946.1"/>
    </source>
</evidence>
<evidence type="ECO:0000256" key="5">
    <source>
        <dbReference type="ARBA" id="ARBA00022763"/>
    </source>
</evidence>
<dbReference type="InterPro" id="IPR036279">
    <property type="entry name" value="5-3_exonuclease_C_sf"/>
</dbReference>
<keyword evidence="3" id="KW-0479">Metal-binding</keyword>
<dbReference type="EMBL" id="JAVYJV010000072">
    <property type="protein sequence ID" value="KAK4336946.1"/>
    <property type="molecule type" value="Genomic_DNA"/>
</dbReference>
<dbReference type="InterPro" id="IPR006084">
    <property type="entry name" value="XPG/Rad2"/>
</dbReference>
<dbReference type="GO" id="GO:0003677">
    <property type="term" value="F:DNA binding"/>
    <property type="evidence" value="ECO:0007669"/>
    <property type="project" value="InterPro"/>
</dbReference>
<evidence type="ECO:0000256" key="8">
    <source>
        <dbReference type="ARBA" id="ARBA00023204"/>
    </source>
</evidence>
<dbReference type="SMART" id="SM00279">
    <property type="entry name" value="HhH2"/>
    <property type="match status" value="1"/>
</dbReference>
<feature type="domain" description="XPG-I" evidence="10">
    <location>
        <begin position="70"/>
        <end position="141"/>
    </location>
</feature>
<dbReference type="Pfam" id="PF00867">
    <property type="entry name" value="XPG_I"/>
    <property type="match status" value="1"/>
</dbReference>
<keyword evidence="2" id="KW-0540">Nuclease</keyword>
<feature type="region of interest" description="Disordered" evidence="9">
    <location>
        <begin position="349"/>
        <end position="396"/>
    </location>
</feature>
<dbReference type="AlphaFoldDB" id="A0AAE1QPE2"/>
<feature type="compositionally biased region" description="Acidic residues" evidence="9">
    <location>
        <begin position="255"/>
        <end position="275"/>
    </location>
</feature>
<organism evidence="11 12">
    <name type="scientific">Anisodus tanguticus</name>
    <dbReference type="NCBI Taxonomy" id="243964"/>
    <lineage>
        <taxon>Eukaryota</taxon>
        <taxon>Viridiplantae</taxon>
        <taxon>Streptophyta</taxon>
        <taxon>Embryophyta</taxon>
        <taxon>Tracheophyta</taxon>
        <taxon>Spermatophyta</taxon>
        <taxon>Magnoliopsida</taxon>
        <taxon>eudicotyledons</taxon>
        <taxon>Gunneridae</taxon>
        <taxon>Pentapetalae</taxon>
        <taxon>asterids</taxon>
        <taxon>lamiids</taxon>
        <taxon>Solanales</taxon>
        <taxon>Solanaceae</taxon>
        <taxon>Solanoideae</taxon>
        <taxon>Hyoscyameae</taxon>
        <taxon>Anisodus</taxon>
    </lineage>
</organism>
<evidence type="ECO:0000256" key="4">
    <source>
        <dbReference type="ARBA" id="ARBA00022759"/>
    </source>
</evidence>
<dbReference type="PANTHER" id="PTHR11081:SF9">
    <property type="entry name" value="FLAP ENDONUCLEASE 1"/>
    <property type="match status" value="1"/>
</dbReference>
<sequence>MLEAGIKPIYVFDGKAPELKIGELKKRSEKRKDAQEKLNQAETEQDVSKFTKRLVKVTKQHNEDCKKLLELLGCPIVTAPSEAEAQCAQLCKEGLVYGIATEDMDGLTFATPRLIRNLSNNKSDSKAKEYTFSKIIEGLEITYDQFVDLCILMGCDYCESIKGIGGKKGLELIRKYGSIEGILKEKFNITEYAEVEITYNEITNDQELKKATLNEENDNEEDQNNENNETKENINESIDSLKEEKIDEDIKNEDIKDEDVKDEDTKEEETNEDLENDSKNKINKKNKEIVPKNWLFKGARQLFKEPNVLVNQIKESDLKFKEIDEEGLIKFLCEENGFNEDRIRPAINRVKQSKKKTNQTRIDSFFKPSETNIPNIKKRPSSDNKNNSKVKKRKPK</sequence>
<keyword evidence="12" id="KW-1185">Reference proteome</keyword>
<feature type="compositionally biased region" description="Acidic residues" evidence="9">
    <location>
        <begin position="215"/>
        <end position="224"/>
    </location>
</feature>
<proteinExistence type="predicted"/>
<keyword evidence="8" id="KW-0234">DNA repair</keyword>
<reference evidence="11" key="1">
    <citation type="submission" date="2023-12" db="EMBL/GenBank/DDBJ databases">
        <title>Genome assembly of Anisodus tanguticus.</title>
        <authorList>
            <person name="Wang Y.-J."/>
        </authorList>
    </citation>
    <scope>NUCLEOTIDE SEQUENCE</scope>
    <source>
        <strain evidence="11">KB-2021</strain>
        <tissue evidence="11">Leaf</tissue>
    </source>
</reference>
<evidence type="ECO:0000256" key="1">
    <source>
        <dbReference type="ARBA" id="ARBA00001946"/>
    </source>
</evidence>
<keyword evidence="4" id="KW-0255">Endonuclease</keyword>
<dbReference type="GO" id="GO:0017108">
    <property type="term" value="F:5'-flap endonuclease activity"/>
    <property type="evidence" value="ECO:0007669"/>
    <property type="project" value="TreeGrafter"/>
</dbReference>
<evidence type="ECO:0000313" key="12">
    <source>
        <dbReference type="Proteomes" id="UP001291623"/>
    </source>
</evidence>
<dbReference type="GO" id="GO:0008409">
    <property type="term" value="F:5'-3' exonuclease activity"/>
    <property type="evidence" value="ECO:0007669"/>
    <property type="project" value="TreeGrafter"/>
</dbReference>
<dbReference type="Gene3D" id="1.10.150.20">
    <property type="entry name" value="5' to 3' exonuclease, C-terminal subdomain"/>
    <property type="match status" value="1"/>
</dbReference>
<evidence type="ECO:0000259" key="10">
    <source>
        <dbReference type="SMART" id="SM00484"/>
    </source>
</evidence>
<dbReference type="PANTHER" id="PTHR11081">
    <property type="entry name" value="FLAP ENDONUCLEASE FAMILY MEMBER"/>
    <property type="match status" value="1"/>
</dbReference>
<dbReference type="GO" id="GO:0046872">
    <property type="term" value="F:metal ion binding"/>
    <property type="evidence" value="ECO:0007669"/>
    <property type="project" value="UniProtKB-KW"/>
</dbReference>
<keyword evidence="7" id="KW-0460">Magnesium</keyword>
<dbReference type="SUPFAM" id="SSF47807">
    <property type="entry name" value="5' to 3' exonuclease, C-terminal subdomain"/>
    <property type="match status" value="1"/>
</dbReference>
<comment type="cofactor">
    <cofactor evidence="1">
        <name>Mg(2+)</name>
        <dbReference type="ChEBI" id="CHEBI:18420"/>
    </cofactor>
</comment>
<dbReference type="InterPro" id="IPR029060">
    <property type="entry name" value="PIN-like_dom_sf"/>
</dbReference>
<comment type="caution">
    <text evidence="11">The sequence shown here is derived from an EMBL/GenBank/DDBJ whole genome shotgun (WGS) entry which is preliminary data.</text>
</comment>
<dbReference type="InterPro" id="IPR006085">
    <property type="entry name" value="XPG_DNA_repair_N"/>
</dbReference>
<feature type="region of interest" description="Disordered" evidence="9">
    <location>
        <begin position="214"/>
        <end position="280"/>
    </location>
</feature>
<evidence type="ECO:0000256" key="2">
    <source>
        <dbReference type="ARBA" id="ARBA00022722"/>
    </source>
</evidence>
<dbReference type="InterPro" id="IPR008918">
    <property type="entry name" value="HhH2"/>
</dbReference>
<evidence type="ECO:0000256" key="9">
    <source>
        <dbReference type="SAM" id="MobiDB-lite"/>
    </source>
</evidence>
<name>A0AAE1QPE2_9SOLA</name>
<dbReference type="Proteomes" id="UP001291623">
    <property type="component" value="Unassembled WGS sequence"/>
</dbReference>
<keyword evidence="6" id="KW-0378">Hydrolase</keyword>
<dbReference type="SMART" id="SM00484">
    <property type="entry name" value="XPGI"/>
    <property type="match status" value="1"/>
</dbReference>
<dbReference type="PRINTS" id="PR00853">
    <property type="entry name" value="XPGRADSUPER"/>
</dbReference>
<feature type="compositionally biased region" description="Basic and acidic residues" evidence="9">
    <location>
        <begin position="228"/>
        <end position="254"/>
    </location>
</feature>
<evidence type="ECO:0000256" key="7">
    <source>
        <dbReference type="ARBA" id="ARBA00022842"/>
    </source>
</evidence>
<accession>A0AAE1QPE2</accession>
<dbReference type="CDD" id="cd09867">
    <property type="entry name" value="PIN_FEN1"/>
    <property type="match status" value="1"/>
</dbReference>
<evidence type="ECO:0000256" key="3">
    <source>
        <dbReference type="ARBA" id="ARBA00022723"/>
    </source>
</evidence>
<protein>
    <recommendedName>
        <fullName evidence="10">XPG-I domain-containing protein</fullName>
    </recommendedName>
</protein>
<dbReference type="GO" id="GO:0006281">
    <property type="term" value="P:DNA repair"/>
    <property type="evidence" value="ECO:0007669"/>
    <property type="project" value="UniProtKB-KW"/>
</dbReference>
<keyword evidence="5" id="KW-0227">DNA damage</keyword>
<gene>
    <name evidence="11" type="ORF">RND71_043518</name>
</gene>
<dbReference type="SUPFAM" id="SSF88723">
    <property type="entry name" value="PIN domain-like"/>
    <property type="match status" value="1"/>
</dbReference>
<dbReference type="InterPro" id="IPR006086">
    <property type="entry name" value="XPG-I_dom"/>
</dbReference>